<accession>A0A9W6YSD2</accession>
<keyword evidence="3" id="KW-1185">Reference proteome</keyword>
<gene>
    <name evidence="2" type="ORF">Amon01_000396100</name>
</gene>
<comment type="caution">
    <text evidence="2">The sequence shown here is derived from an EMBL/GenBank/DDBJ whole genome shotgun (WGS) entry which is preliminary data.</text>
</comment>
<reference evidence="2" key="1">
    <citation type="submission" date="2023-04" db="EMBL/GenBank/DDBJ databases">
        <title>Ambrosiozyma monospora NBRC 1965.</title>
        <authorList>
            <person name="Ichikawa N."/>
            <person name="Sato H."/>
            <person name="Tonouchi N."/>
        </authorList>
    </citation>
    <scope>NUCLEOTIDE SEQUENCE</scope>
    <source>
        <strain evidence="2">NBRC 1965</strain>
    </source>
</reference>
<name>A0A9W6YSD2_AMBMO</name>
<dbReference type="EMBL" id="BSXU01001800">
    <property type="protein sequence ID" value="GMG31209.1"/>
    <property type="molecule type" value="Genomic_DNA"/>
</dbReference>
<protein>
    <submittedName>
        <fullName evidence="2">Unnamed protein product</fullName>
    </submittedName>
</protein>
<proteinExistence type="predicted"/>
<feature type="region of interest" description="Disordered" evidence="1">
    <location>
        <begin position="488"/>
        <end position="521"/>
    </location>
</feature>
<feature type="compositionally biased region" description="Polar residues" evidence="1">
    <location>
        <begin position="150"/>
        <end position="173"/>
    </location>
</feature>
<organism evidence="2 3">
    <name type="scientific">Ambrosiozyma monospora</name>
    <name type="common">Yeast</name>
    <name type="synonym">Endomycopsis monosporus</name>
    <dbReference type="NCBI Taxonomy" id="43982"/>
    <lineage>
        <taxon>Eukaryota</taxon>
        <taxon>Fungi</taxon>
        <taxon>Dikarya</taxon>
        <taxon>Ascomycota</taxon>
        <taxon>Saccharomycotina</taxon>
        <taxon>Pichiomycetes</taxon>
        <taxon>Pichiales</taxon>
        <taxon>Pichiaceae</taxon>
        <taxon>Ambrosiozyma</taxon>
    </lineage>
</organism>
<dbReference type="AlphaFoldDB" id="A0A9W6YSD2"/>
<feature type="compositionally biased region" description="Polar residues" evidence="1">
    <location>
        <begin position="489"/>
        <end position="507"/>
    </location>
</feature>
<feature type="region of interest" description="Disordered" evidence="1">
    <location>
        <begin position="188"/>
        <end position="212"/>
    </location>
</feature>
<dbReference type="Proteomes" id="UP001165063">
    <property type="component" value="Unassembled WGS sequence"/>
</dbReference>
<sequence>MSSSSEPFKTTFHINHLNKQHYFTPDFNVVSGTVLAKFQVSLDNVQCIKVGLRSIGTIRRPKRTISIFGGGGMTGKKTFVDEFIIFNKSTKIISKSKDNEKKLDYYKAEKRRAKRGSTGDGLFFDLKKGQVLKYPFEFEFPRHNNVEHWPSSTDRTKSVSLSPDQNAPNNYNAGYTGEGGLNGSGYGVFEEDDEERRRRGLSTGQTNESGGFGGSGGSACAFEVDYELYVRVEYLEPRKFQLKVLDSSCLITFLHTQSASRREFISGSAITGISSGFSGMARTGTSTGYGGAGFAEAIITQYNVVNLGVTFPNKIKQLIPKTKSIRRKDGRKTREKELTLVSYRKCLSTVRKDIHIDIELEIPDTLDMRRGFEQIAVTVTAPGLSRSELKQFVIGSTGESTLLGLFEIERVTVDLYSEAFFHFSDGKRKNAPMVNRIYHFENRDTQRGYGSIFGPNGPGDSVASHDGLKQKITFDVADFGYDPHPNKPDSISTSTTIKPGQSVSSNFVKPRESTMDGGASMGATNYNTKNGDGEGLCFWKTNFAELIGYRYGRLEKHWGRYRSQTFKIGGITESQKTLLGVTLEIGNGQSEEHQVQEFNFAAEVALTYCFRPGDLDDEVVTLKGKFEKPEFRADLIDELEDITPSVDVNGGVFVKQVSSHVSR</sequence>
<evidence type="ECO:0000256" key="1">
    <source>
        <dbReference type="SAM" id="MobiDB-lite"/>
    </source>
</evidence>
<evidence type="ECO:0000313" key="2">
    <source>
        <dbReference type="EMBL" id="GMG31209.1"/>
    </source>
</evidence>
<feature type="region of interest" description="Disordered" evidence="1">
    <location>
        <begin position="149"/>
        <end position="176"/>
    </location>
</feature>
<evidence type="ECO:0000313" key="3">
    <source>
        <dbReference type="Proteomes" id="UP001165063"/>
    </source>
</evidence>